<dbReference type="PROSITE" id="PS50110">
    <property type="entry name" value="RESPONSE_REGULATORY"/>
    <property type="match status" value="1"/>
</dbReference>
<keyword evidence="6" id="KW-0418">Kinase</keyword>
<dbReference type="PROSITE" id="PS50109">
    <property type="entry name" value="HIS_KIN"/>
    <property type="match status" value="1"/>
</dbReference>
<dbReference type="Gene3D" id="3.30.565.10">
    <property type="entry name" value="Histidine kinase-like ATPase, C-terminal domain"/>
    <property type="match status" value="1"/>
</dbReference>
<dbReference type="PANTHER" id="PTHR43065">
    <property type="entry name" value="SENSOR HISTIDINE KINASE"/>
    <property type="match status" value="1"/>
</dbReference>
<protein>
    <recommendedName>
        <fullName evidence="2">histidine kinase</fullName>
        <ecNumber evidence="2">2.7.13.3</ecNumber>
    </recommendedName>
</protein>
<dbReference type="SMART" id="SM00388">
    <property type="entry name" value="HisKA"/>
    <property type="match status" value="1"/>
</dbReference>
<dbReference type="Pfam" id="PF00512">
    <property type="entry name" value="HisKA"/>
    <property type="match status" value="1"/>
</dbReference>
<keyword evidence="3 9" id="KW-0597">Phosphoprotein</keyword>
<dbReference type="PRINTS" id="PR00344">
    <property type="entry name" value="BCTRLSENSOR"/>
</dbReference>
<dbReference type="SMART" id="SM00387">
    <property type="entry name" value="HATPase_c"/>
    <property type="match status" value="1"/>
</dbReference>
<dbReference type="InterPro" id="IPR036890">
    <property type="entry name" value="HATPase_C_sf"/>
</dbReference>
<dbReference type="SUPFAM" id="SSF52172">
    <property type="entry name" value="CheY-like"/>
    <property type="match status" value="1"/>
</dbReference>
<dbReference type="InterPro" id="IPR003594">
    <property type="entry name" value="HATPase_dom"/>
</dbReference>
<dbReference type="CDD" id="cd00082">
    <property type="entry name" value="HisKA"/>
    <property type="match status" value="1"/>
</dbReference>
<evidence type="ECO:0000256" key="7">
    <source>
        <dbReference type="ARBA" id="ARBA00022840"/>
    </source>
</evidence>
<organism evidence="13 14">
    <name type="scientific">Candidatus Danuiimicrobium aquiferis</name>
    <dbReference type="NCBI Taxonomy" id="1801832"/>
    <lineage>
        <taxon>Bacteria</taxon>
        <taxon>Pseudomonadati</taxon>
        <taxon>Candidatus Omnitrophota</taxon>
        <taxon>Candidatus Danuiimicrobium</taxon>
    </lineage>
</organism>
<dbReference type="InterPro" id="IPR004358">
    <property type="entry name" value="Sig_transdc_His_kin-like_C"/>
</dbReference>
<keyword evidence="10" id="KW-0175">Coiled coil</keyword>
<evidence type="ECO:0000313" key="14">
    <source>
        <dbReference type="Proteomes" id="UP000178187"/>
    </source>
</evidence>
<dbReference type="GO" id="GO:0000155">
    <property type="term" value="F:phosphorelay sensor kinase activity"/>
    <property type="evidence" value="ECO:0007669"/>
    <property type="project" value="InterPro"/>
</dbReference>
<feature type="domain" description="Histidine kinase" evidence="11">
    <location>
        <begin position="161"/>
        <end position="390"/>
    </location>
</feature>
<dbReference type="EMBL" id="MHFR01000012">
    <property type="protein sequence ID" value="OGW99226.1"/>
    <property type="molecule type" value="Genomic_DNA"/>
</dbReference>
<evidence type="ECO:0000256" key="5">
    <source>
        <dbReference type="ARBA" id="ARBA00022741"/>
    </source>
</evidence>
<dbReference type="GO" id="GO:0005524">
    <property type="term" value="F:ATP binding"/>
    <property type="evidence" value="ECO:0007669"/>
    <property type="project" value="UniProtKB-KW"/>
</dbReference>
<comment type="caution">
    <text evidence="13">The sequence shown here is derived from an EMBL/GenBank/DDBJ whole genome shotgun (WGS) entry which is preliminary data.</text>
</comment>
<evidence type="ECO:0000256" key="2">
    <source>
        <dbReference type="ARBA" id="ARBA00012438"/>
    </source>
</evidence>
<gene>
    <name evidence="13" type="ORF">A3G33_02190</name>
</gene>
<dbReference type="SUPFAM" id="SSF55874">
    <property type="entry name" value="ATPase domain of HSP90 chaperone/DNA topoisomerase II/histidine kinase"/>
    <property type="match status" value="1"/>
</dbReference>
<dbReference type="Pfam" id="PF00072">
    <property type="entry name" value="Response_reg"/>
    <property type="match status" value="1"/>
</dbReference>
<comment type="catalytic activity">
    <reaction evidence="1">
        <text>ATP + protein L-histidine = ADP + protein N-phospho-L-histidine.</text>
        <dbReference type="EC" id="2.7.13.3"/>
    </reaction>
</comment>
<dbReference type="Proteomes" id="UP000178187">
    <property type="component" value="Unassembled WGS sequence"/>
</dbReference>
<dbReference type="CDD" id="cd00156">
    <property type="entry name" value="REC"/>
    <property type="match status" value="1"/>
</dbReference>
<evidence type="ECO:0000256" key="9">
    <source>
        <dbReference type="PROSITE-ProRule" id="PRU00169"/>
    </source>
</evidence>
<reference evidence="13 14" key="1">
    <citation type="journal article" date="2016" name="Nat. Commun.">
        <title>Thousands of microbial genomes shed light on interconnected biogeochemical processes in an aquifer system.</title>
        <authorList>
            <person name="Anantharaman K."/>
            <person name="Brown C.T."/>
            <person name="Hug L.A."/>
            <person name="Sharon I."/>
            <person name="Castelle C.J."/>
            <person name="Probst A.J."/>
            <person name="Thomas B.C."/>
            <person name="Singh A."/>
            <person name="Wilkins M.J."/>
            <person name="Karaoz U."/>
            <person name="Brodie E.L."/>
            <person name="Williams K.H."/>
            <person name="Hubbard S.S."/>
            <person name="Banfield J.F."/>
        </authorList>
    </citation>
    <scope>NUCLEOTIDE SEQUENCE [LARGE SCALE GENOMIC DNA]</scope>
</reference>
<dbReference type="InterPro" id="IPR011006">
    <property type="entry name" value="CheY-like_superfamily"/>
</dbReference>
<name>A0A1G1L266_9BACT</name>
<sequence length="390" mass="43427">MQKNIIHVMVVEDDRDEAELIGTLLTTAKIPEVSAEAFRVSYQTTLRGAMAEIAKEYVDVILLDLNLPDSGGLDTLIKLRGEAPSIPIVVLTGAYDRKLAIDVLHRGAQDYLIKGKSDHQLLLRSVRYSVERKRAEEELKRIQTQLIQAEKMKSVGRLAAGAAHEVKNPLAIIMMGIDYLTRKFEGPDEKTKMIMQQMKDAVLRADYVVKGLLNFSSLKDLDMKVTNLDEVLKESIALVRHAMEKRQIGIVTDFDPHLPMVKIDRSRIQQVFVNLLTNAEESMPDGCQLTVKTYAKKVESGSSVGYRTEDHFVPGQLSVVAEISNTGPAIPEEILENIFDPFFTTKRERGGTGLGLSVAKSIVDQHKGLIRIYNREEGGVCAAVFLQPVD</sequence>
<dbReference type="SUPFAM" id="SSF47384">
    <property type="entry name" value="Homodimeric domain of signal transducing histidine kinase"/>
    <property type="match status" value="1"/>
</dbReference>
<evidence type="ECO:0000256" key="4">
    <source>
        <dbReference type="ARBA" id="ARBA00022679"/>
    </source>
</evidence>
<evidence type="ECO:0000313" key="13">
    <source>
        <dbReference type="EMBL" id="OGW99226.1"/>
    </source>
</evidence>
<dbReference type="Pfam" id="PF02518">
    <property type="entry name" value="HATPase_c"/>
    <property type="match status" value="1"/>
</dbReference>
<keyword evidence="4" id="KW-0808">Transferase</keyword>
<dbReference type="EC" id="2.7.13.3" evidence="2"/>
<feature type="modified residue" description="4-aspartylphosphate" evidence="9">
    <location>
        <position position="64"/>
    </location>
</feature>
<dbReference type="InterPro" id="IPR036097">
    <property type="entry name" value="HisK_dim/P_sf"/>
</dbReference>
<dbReference type="Gene3D" id="3.40.50.2300">
    <property type="match status" value="1"/>
</dbReference>
<dbReference type="AlphaFoldDB" id="A0A1G1L266"/>
<keyword evidence="8" id="KW-0902">Two-component regulatory system</keyword>
<dbReference type="SMART" id="SM00448">
    <property type="entry name" value="REC"/>
    <property type="match status" value="1"/>
</dbReference>
<feature type="domain" description="Response regulatory" evidence="12">
    <location>
        <begin position="7"/>
        <end position="129"/>
    </location>
</feature>
<feature type="coiled-coil region" evidence="10">
    <location>
        <begin position="125"/>
        <end position="152"/>
    </location>
</feature>
<accession>A0A1G1L266</accession>
<dbReference type="InterPro" id="IPR003661">
    <property type="entry name" value="HisK_dim/P_dom"/>
</dbReference>
<evidence type="ECO:0000256" key="10">
    <source>
        <dbReference type="SAM" id="Coils"/>
    </source>
</evidence>
<dbReference type="PANTHER" id="PTHR43065:SF10">
    <property type="entry name" value="PEROXIDE STRESS-ACTIVATED HISTIDINE KINASE MAK3"/>
    <property type="match status" value="1"/>
</dbReference>
<keyword evidence="7" id="KW-0067">ATP-binding</keyword>
<evidence type="ECO:0000256" key="3">
    <source>
        <dbReference type="ARBA" id="ARBA00022553"/>
    </source>
</evidence>
<dbReference type="InterPro" id="IPR001789">
    <property type="entry name" value="Sig_transdc_resp-reg_receiver"/>
</dbReference>
<dbReference type="InterPro" id="IPR005467">
    <property type="entry name" value="His_kinase_dom"/>
</dbReference>
<proteinExistence type="predicted"/>
<evidence type="ECO:0000259" key="11">
    <source>
        <dbReference type="PROSITE" id="PS50109"/>
    </source>
</evidence>
<evidence type="ECO:0000256" key="8">
    <source>
        <dbReference type="ARBA" id="ARBA00023012"/>
    </source>
</evidence>
<keyword evidence="5" id="KW-0547">Nucleotide-binding</keyword>
<evidence type="ECO:0000259" key="12">
    <source>
        <dbReference type="PROSITE" id="PS50110"/>
    </source>
</evidence>
<dbReference type="Gene3D" id="1.10.287.130">
    <property type="match status" value="1"/>
</dbReference>
<evidence type="ECO:0000256" key="1">
    <source>
        <dbReference type="ARBA" id="ARBA00000085"/>
    </source>
</evidence>
<evidence type="ECO:0000256" key="6">
    <source>
        <dbReference type="ARBA" id="ARBA00022777"/>
    </source>
</evidence>